<proteinExistence type="predicted"/>
<dbReference type="InterPro" id="IPR002716">
    <property type="entry name" value="PIN_dom"/>
</dbReference>
<protein>
    <recommendedName>
        <fullName evidence="2">PIN domain-containing protein</fullName>
    </recommendedName>
</protein>
<dbReference type="PANTHER" id="PTHR35901:SF1">
    <property type="entry name" value="EXONUCLEASE VAPC9"/>
    <property type="match status" value="1"/>
</dbReference>
<comment type="caution">
    <text evidence="3">The sequence shown here is derived from an EMBL/GenBank/DDBJ whole genome shotgun (WGS) entry which is preliminary data.</text>
</comment>
<evidence type="ECO:0000313" key="4">
    <source>
        <dbReference type="Proteomes" id="UP000177199"/>
    </source>
</evidence>
<evidence type="ECO:0000313" key="3">
    <source>
        <dbReference type="EMBL" id="OGK31086.1"/>
    </source>
</evidence>
<dbReference type="SUPFAM" id="SSF88723">
    <property type="entry name" value="PIN domain-like"/>
    <property type="match status" value="1"/>
</dbReference>
<dbReference type="Pfam" id="PF01850">
    <property type="entry name" value="PIN"/>
    <property type="match status" value="1"/>
</dbReference>
<gene>
    <name evidence="3" type="ORF">A3F29_03740</name>
</gene>
<dbReference type="PANTHER" id="PTHR35901">
    <property type="entry name" value="RIBONUCLEASE VAPC3"/>
    <property type="match status" value="1"/>
</dbReference>
<dbReference type="InterPro" id="IPR044153">
    <property type="entry name" value="PIN_Pae0151-like"/>
</dbReference>
<evidence type="ECO:0000259" key="2">
    <source>
        <dbReference type="Pfam" id="PF01850"/>
    </source>
</evidence>
<dbReference type="Proteomes" id="UP000177199">
    <property type="component" value="Unassembled WGS sequence"/>
</dbReference>
<dbReference type="InterPro" id="IPR051619">
    <property type="entry name" value="TypeII_TA_RNase_PINc/VapC"/>
</dbReference>
<dbReference type="CDD" id="cd09873">
    <property type="entry name" value="PIN_Pae0151-like"/>
    <property type="match status" value="1"/>
</dbReference>
<dbReference type="InterPro" id="IPR029060">
    <property type="entry name" value="PIN-like_dom_sf"/>
</dbReference>
<dbReference type="EMBL" id="MFZV01000026">
    <property type="protein sequence ID" value="OGK31086.1"/>
    <property type="molecule type" value="Genomic_DNA"/>
</dbReference>
<feature type="domain" description="PIN" evidence="2">
    <location>
        <begin position="4"/>
        <end position="121"/>
    </location>
</feature>
<accession>A0A1F7HJE1</accession>
<dbReference type="Gene3D" id="3.40.50.1010">
    <property type="entry name" value="5'-nuclease"/>
    <property type="match status" value="1"/>
</dbReference>
<sequence>MKPVVIDTSVAVKWIISENEKYLEQSDIILNNIKNGTVKCYAPQLLLYEIGNAMISKHCTTSYMKRAFKTIYSLPLQLAFHDRKLAEKTIEISRESNITFYDASFIALAASLRADLITENIKHQGKYKGKEVKIVSLKDYR</sequence>
<organism evidence="3 4">
    <name type="scientific">Candidatus Roizmanbacteria bacterium RIFCSPHIGHO2_12_FULL_33_9</name>
    <dbReference type="NCBI Taxonomy" id="1802045"/>
    <lineage>
        <taxon>Bacteria</taxon>
        <taxon>Candidatus Roizmaniibacteriota</taxon>
    </lineage>
</organism>
<name>A0A1F7HJE1_9BACT</name>
<reference evidence="3 4" key="1">
    <citation type="journal article" date="2016" name="Nat. Commun.">
        <title>Thousands of microbial genomes shed light on interconnected biogeochemical processes in an aquifer system.</title>
        <authorList>
            <person name="Anantharaman K."/>
            <person name="Brown C.T."/>
            <person name="Hug L.A."/>
            <person name="Sharon I."/>
            <person name="Castelle C.J."/>
            <person name="Probst A.J."/>
            <person name="Thomas B.C."/>
            <person name="Singh A."/>
            <person name="Wilkins M.J."/>
            <person name="Karaoz U."/>
            <person name="Brodie E.L."/>
            <person name="Williams K.H."/>
            <person name="Hubbard S.S."/>
            <person name="Banfield J.F."/>
        </authorList>
    </citation>
    <scope>NUCLEOTIDE SEQUENCE [LARGE SCALE GENOMIC DNA]</scope>
</reference>
<dbReference type="AlphaFoldDB" id="A0A1F7HJE1"/>
<evidence type="ECO:0000256" key="1">
    <source>
        <dbReference type="ARBA" id="ARBA00022842"/>
    </source>
</evidence>
<keyword evidence="1" id="KW-0460">Magnesium</keyword>